<dbReference type="GO" id="GO:0031146">
    <property type="term" value="P:SCF-dependent proteasomal ubiquitin-dependent protein catabolic process"/>
    <property type="evidence" value="ECO:0007669"/>
    <property type="project" value="TreeGrafter"/>
</dbReference>
<proteinExistence type="predicted"/>
<dbReference type="InterPro" id="IPR032675">
    <property type="entry name" value="LRR_dom_sf"/>
</dbReference>
<dbReference type="PANTHER" id="PTHR16134:SF148">
    <property type="entry name" value="S-PHASE KINASE-ASSOCIATED PROTEIN 2, ISOFORM A"/>
    <property type="match status" value="1"/>
</dbReference>
<dbReference type="AlphaFoldDB" id="A0AAD5PB72"/>
<evidence type="ECO:0008006" key="4">
    <source>
        <dbReference type="Google" id="ProtNLM"/>
    </source>
</evidence>
<feature type="compositionally biased region" description="Polar residues" evidence="1">
    <location>
        <begin position="11"/>
        <end position="31"/>
    </location>
</feature>
<dbReference type="SUPFAM" id="SSF81383">
    <property type="entry name" value="F-box domain"/>
    <property type="match status" value="1"/>
</dbReference>
<dbReference type="Gene3D" id="1.25.40.10">
    <property type="entry name" value="Tetratricopeptide repeat domain"/>
    <property type="match status" value="1"/>
</dbReference>
<reference evidence="2" key="2">
    <citation type="submission" date="2023-02" db="EMBL/GenBank/DDBJ databases">
        <authorList>
            <consortium name="DOE Joint Genome Institute"/>
            <person name="Mondo S.J."/>
            <person name="Chang Y."/>
            <person name="Wang Y."/>
            <person name="Ahrendt S."/>
            <person name="Andreopoulos W."/>
            <person name="Barry K."/>
            <person name="Beard J."/>
            <person name="Benny G.L."/>
            <person name="Blankenship S."/>
            <person name="Bonito G."/>
            <person name="Cuomo C."/>
            <person name="Desiro A."/>
            <person name="Gervers K.A."/>
            <person name="Hundley H."/>
            <person name="Kuo A."/>
            <person name="LaButti K."/>
            <person name="Lang B.F."/>
            <person name="Lipzen A."/>
            <person name="O'Donnell K."/>
            <person name="Pangilinan J."/>
            <person name="Reynolds N."/>
            <person name="Sandor L."/>
            <person name="Smith M.W."/>
            <person name="Tsang A."/>
            <person name="Grigoriev I.V."/>
            <person name="Stajich J.E."/>
            <person name="Spatafora J.W."/>
        </authorList>
    </citation>
    <scope>NUCLEOTIDE SEQUENCE</scope>
    <source>
        <strain evidence="2">RSA 2281</strain>
    </source>
</reference>
<dbReference type="SUPFAM" id="SSF48452">
    <property type="entry name" value="TPR-like"/>
    <property type="match status" value="1"/>
</dbReference>
<gene>
    <name evidence="2" type="ORF">BDA99DRAFT_562936</name>
</gene>
<evidence type="ECO:0000313" key="3">
    <source>
        <dbReference type="Proteomes" id="UP001209540"/>
    </source>
</evidence>
<dbReference type="InterPro" id="IPR011990">
    <property type="entry name" value="TPR-like_helical_dom_sf"/>
</dbReference>
<keyword evidence="3" id="KW-1185">Reference proteome</keyword>
<dbReference type="Gene3D" id="3.80.10.10">
    <property type="entry name" value="Ribonuclease Inhibitor"/>
    <property type="match status" value="2"/>
</dbReference>
<dbReference type="PANTHER" id="PTHR16134">
    <property type="entry name" value="F-BOX/TPR REPEAT PROTEIN POF3"/>
    <property type="match status" value="1"/>
</dbReference>
<feature type="region of interest" description="Disordered" evidence="1">
    <location>
        <begin position="1"/>
        <end position="31"/>
    </location>
</feature>
<comment type="caution">
    <text evidence="2">The sequence shown here is derived from an EMBL/GenBank/DDBJ whole genome shotgun (WGS) entry which is preliminary data.</text>
</comment>
<evidence type="ECO:0000256" key="1">
    <source>
        <dbReference type="SAM" id="MobiDB-lite"/>
    </source>
</evidence>
<organism evidence="2 3">
    <name type="scientific">Phascolomyces articulosus</name>
    <dbReference type="NCBI Taxonomy" id="60185"/>
    <lineage>
        <taxon>Eukaryota</taxon>
        <taxon>Fungi</taxon>
        <taxon>Fungi incertae sedis</taxon>
        <taxon>Mucoromycota</taxon>
        <taxon>Mucoromycotina</taxon>
        <taxon>Mucoromycetes</taxon>
        <taxon>Mucorales</taxon>
        <taxon>Lichtheimiaceae</taxon>
        <taxon>Phascolomyces</taxon>
    </lineage>
</organism>
<name>A0AAD5PB72_9FUNG</name>
<feature type="region of interest" description="Disordered" evidence="1">
    <location>
        <begin position="505"/>
        <end position="530"/>
    </location>
</feature>
<evidence type="ECO:0000313" key="2">
    <source>
        <dbReference type="EMBL" id="KAI9253995.1"/>
    </source>
</evidence>
<dbReference type="EMBL" id="JAIXMP010000025">
    <property type="protein sequence ID" value="KAI9253995.1"/>
    <property type="molecule type" value="Genomic_DNA"/>
</dbReference>
<dbReference type="GO" id="GO:0019005">
    <property type="term" value="C:SCF ubiquitin ligase complex"/>
    <property type="evidence" value="ECO:0007669"/>
    <property type="project" value="TreeGrafter"/>
</dbReference>
<protein>
    <recommendedName>
        <fullName evidence="4">F-box domain-containing protein</fullName>
    </recommendedName>
</protein>
<accession>A0AAD5PB72</accession>
<sequence>MTTSPKRKLSNSDIHSPTTKRFNNRPSSALGTDSLEATLDQYIESIRNAIDHEQYDAAIEESNKGVKSMPEHVAIDLVQLRAAAWAKKLEFDQAIKDALLIMEWVPHQATGYLLASELYSSLGYHEQAVCILKRGMNAVQDHVQQEEYKVLEERKSIAEAQLERRVDFISDIPYDILWKFANYLSGNSRSLYECIHVCQSWRNKILGCSGFWKKVTLKGQDVAYILHMMSYVTNEIQELQLNTYQASVEKVFDMMQRKKFGTLRSLSVTVSAEEPRQRNFTKPSKRRIYDPIIIYGQISNILPEVAQTLTTLQLKLYNVSDAPALIYILSTCRNLRYIDYACPLLNAFTGLTSLEHTTSLTSISLSSSISPLSSRRSDIYLTSSNLEALLRSSPHVRWLYLDQIFFDVLSIIQRLDLHLEFIALNSYSGKAQFLSLMQHGWAADKQERANNNDSSGVEHRVGRLHYLSVDGWSPPDVLRTFLEKNCDSLEKMHLSRKCILRGSIRGQHRNRQQQQDDDRNDPIAPSHNRNLSEIIKPITKSIRFPVLSQLTELNINGIYPTPKGFWPGLSKIICNCPNLNALDISDGGVYNIAIDDEDNDSRTNDDDIATINSAVNSIAQFGTISTMKLSIINHPQFYSQLLQSYAALDPDICPLQELNVHFNLYRPEEVEEDTVDGNNEQYNKETMEIIIATATIKSLRKLHWYNHRENIRESEMLKFTHAIGELPFLDHLSIKRGSVGRRFAYFPDQIIYNICKSKSIKSLYFAGEFIGYDIEKARQMFHDHRPHPIEFKTAVLTYPF</sequence>
<reference evidence="2" key="1">
    <citation type="journal article" date="2022" name="IScience">
        <title>Evolution of zygomycete secretomes and the origins of terrestrial fungal ecologies.</title>
        <authorList>
            <person name="Chang Y."/>
            <person name="Wang Y."/>
            <person name="Mondo S."/>
            <person name="Ahrendt S."/>
            <person name="Andreopoulos W."/>
            <person name="Barry K."/>
            <person name="Beard J."/>
            <person name="Benny G.L."/>
            <person name="Blankenship S."/>
            <person name="Bonito G."/>
            <person name="Cuomo C."/>
            <person name="Desiro A."/>
            <person name="Gervers K.A."/>
            <person name="Hundley H."/>
            <person name="Kuo A."/>
            <person name="LaButti K."/>
            <person name="Lang B.F."/>
            <person name="Lipzen A."/>
            <person name="O'Donnell K."/>
            <person name="Pangilinan J."/>
            <person name="Reynolds N."/>
            <person name="Sandor L."/>
            <person name="Smith M.E."/>
            <person name="Tsang A."/>
            <person name="Grigoriev I.V."/>
            <person name="Stajich J.E."/>
            <person name="Spatafora J.W."/>
        </authorList>
    </citation>
    <scope>NUCLEOTIDE SEQUENCE</scope>
    <source>
        <strain evidence="2">RSA 2281</strain>
    </source>
</reference>
<dbReference type="SUPFAM" id="SSF52047">
    <property type="entry name" value="RNI-like"/>
    <property type="match status" value="1"/>
</dbReference>
<dbReference type="InterPro" id="IPR036047">
    <property type="entry name" value="F-box-like_dom_sf"/>
</dbReference>
<dbReference type="Proteomes" id="UP001209540">
    <property type="component" value="Unassembled WGS sequence"/>
</dbReference>